<proteinExistence type="predicted"/>
<feature type="region of interest" description="Disordered" evidence="1">
    <location>
        <begin position="47"/>
        <end position="93"/>
    </location>
</feature>
<feature type="compositionally biased region" description="Polar residues" evidence="1">
    <location>
        <begin position="60"/>
        <end position="85"/>
    </location>
</feature>
<gene>
    <name evidence="2" type="ORF">BV898_03841</name>
</gene>
<organism evidence="2 3">
    <name type="scientific">Hypsibius exemplaris</name>
    <name type="common">Freshwater tardigrade</name>
    <dbReference type="NCBI Taxonomy" id="2072580"/>
    <lineage>
        <taxon>Eukaryota</taxon>
        <taxon>Metazoa</taxon>
        <taxon>Ecdysozoa</taxon>
        <taxon>Tardigrada</taxon>
        <taxon>Eutardigrada</taxon>
        <taxon>Parachela</taxon>
        <taxon>Hypsibioidea</taxon>
        <taxon>Hypsibiidae</taxon>
        <taxon>Hypsibius</taxon>
    </lineage>
</organism>
<dbReference type="AlphaFoldDB" id="A0A1W0X4Q5"/>
<dbReference type="Proteomes" id="UP000192578">
    <property type="component" value="Unassembled WGS sequence"/>
</dbReference>
<reference evidence="3" key="1">
    <citation type="submission" date="2017-01" db="EMBL/GenBank/DDBJ databases">
        <title>Comparative genomics of anhydrobiosis in the tardigrade Hypsibius dujardini.</title>
        <authorList>
            <person name="Yoshida Y."/>
            <person name="Koutsovoulos G."/>
            <person name="Laetsch D."/>
            <person name="Stevens L."/>
            <person name="Kumar S."/>
            <person name="Horikawa D."/>
            <person name="Ishino K."/>
            <person name="Komine S."/>
            <person name="Tomita M."/>
            <person name="Blaxter M."/>
            <person name="Arakawa K."/>
        </authorList>
    </citation>
    <scope>NUCLEOTIDE SEQUENCE [LARGE SCALE GENOMIC DNA]</scope>
    <source>
        <strain evidence="3">Z151</strain>
    </source>
</reference>
<evidence type="ECO:0000313" key="2">
    <source>
        <dbReference type="EMBL" id="OQV22344.1"/>
    </source>
</evidence>
<name>A0A1W0X4Q5_HYPEX</name>
<evidence type="ECO:0000256" key="1">
    <source>
        <dbReference type="SAM" id="MobiDB-lite"/>
    </source>
</evidence>
<dbReference type="EMBL" id="MTYJ01000018">
    <property type="protein sequence ID" value="OQV22344.1"/>
    <property type="molecule type" value="Genomic_DNA"/>
</dbReference>
<evidence type="ECO:0000313" key="3">
    <source>
        <dbReference type="Proteomes" id="UP000192578"/>
    </source>
</evidence>
<keyword evidence="3" id="KW-1185">Reference proteome</keyword>
<accession>A0A1W0X4Q5</accession>
<protein>
    <submittedName>
        <fullName evidence="2">Uncharacterized protein</fullName>
    </submittedName>
</protein>
<comment type="caution">
    <text evidence="2">The sequence shown here is derived from an EMBL/GenBank/DDBJ whole genome shotgun (WGS) entry which is preliminary data.</text>
</comment>
<sequence length="93" mass="10177">MCLGYTCVDIVQFLFGLRGCLSVFEANNNALNNAIVNAQIRKSLQAQNQAQGPASRFSMPVNNTFRKSTSTGGQRMSEDFQSTSATHRDLATE</sequence>